<dbReference type="InterPro" id="IPR011010">
    <property type="entry name" value="DNA_brk_join_enz"/>
</dbReference>
<name>A0A976RR53_9LACO</name>
<dbReference type="GO" id="GO:0006310">
    <property type="term" value="P:DNA recombination"/>
    <property type="evidence" value="ECO:0007669"/>
    <property type="project" value="UniProtKB-KW"/>
</dbReference>
<dbReference type="Proteomes" id="UP000831181">
    <property type="component" value="Plasmid p1unnamed"/>
</dbReference>
<evidence type="ECO:0000259" key="2">
    <source>
        <dbReference type="PROSITE" id="PS51898"/>
    </source>
</evidence>
<keyword evidence="1" id="KW-0233">DNA recombination</keyword>
<reference evidence="3" key="1">
    <citation type="journal article" date="2022" name="Int. J. Syst. Evol. Microbiol.">
        <title>Apilactobacillus apisilvae sp. nov., Nicolia spurrieriana gen. nov. sp. nov., Bombilactobacillus folatiphilus sp. nov. and Bombilactobacillus thymidiniphilus sp. nov., four new lactic acid bacterial isolates from stingless bees Tetragonula carbonaria and Austroplebeia australis.</title>
        <authorList>
            <person name="Oliphant S.A."/>
            <person name="Watson-Haigh N.S."/>
            <person name="Sumby K.M."/>
            <person name="Gardner J."/>
            <person name="Groom S."/>
            <person name="Jiranek V."/>
        </authorList>
    </citation>
    <scope>NUCLEOTIDE SEQUENCE</scope>
    <source>
        <strain evidence="3">SGEP1_A5</strain>
    </source>
</reference>
<dbReference type="KEGG" id="lbe:MOO44_00560"/>
<dbReference type="PROSITE" id="PS51898">
    <property type="entry name" value="TYR_RECOMBINASE"/>
    <property type="match status" value="1"/>
</dbReference>
<dbReference type="EMBL" id="CP093360">
    <property type="protein sequence ID" value="UQS86230.1"/>
    <property type="molecule type" value="Genomic_DNA"/>
</dbReference>
<organism evidence="3 4">
    <name type="scientific">Nicoliella spurrieriana</name>
    <dbReference type="NCBI Taxonomy" id="2925830"/>
    <lineage>
        <taxon>Bacteria</taxon>
        <taxon>Bacillati</taxon>
        <taxon>Bacillota</taxon>
        <taxon>Bacilli</taxon>
        <taxon>Lactobacillales</taxon>
        <taxon>Lactobacillaceae</taxon>
        <taxon>Nicoliella</taxon>
    </lineage>
</organism>
<evidence type="ECO:0000313" key="3">
    <source>
        <dbReference type="EMBL" id="UQS86230.1"/>
    </source>
</evidence>
<dbReference type="InterPro" id="IPR013762">
    <property type="entry name" value="Integrase-like_cat_sf"/>
</dbReference>
<dbReference type="InterPro" id="IPR002104">
    <property type="entry name" value="Integrase_catalytic"/>
</dbReference>
<evidence type="ECO:0000313" key="4">
    <source>
        <dbReference type="Proteomes" id="UP000831181"/>
    </source>
</evidence>
<dbReference type="GO" id="GO:0003677">
    <property type="term" value="F:DNA binding"/>
    <property type="evidence" value="ECO:0007669"/>
    <property type="project" value="InterPro"/>
</dbReference>
<dbReference type="Gene3D" id="1.10.443.10">
    <property type="entry name" value="Intergrase catalytic core"/>
    <property type="match status" value="1"/>
</dbReference>
<geneLocation type="plasmid" evidence="3 4">
    <name>p1unnamed</name>
</geneLocation>
<dbReference type="GO" id="GO:0015074">
    <property type="term" value="P:DNA integration"/>
    <property type="evidence" value="ECO:0007669"/>
    <property type="project" value="InterPro"/>
</dbReference>
<proteinExistence type="predicted"/>
<sequence>MNYPTINPPKSKSGNRVVQMNRRTMLLLKKWQLKQRIALLSDGLNAKSSNAFVFSTNGKSMYTARTVRYWQQSIYKHNPSLKRITIHGFRHTHASMLFSAGISVKEVQVRLGHANPQITLGVYTHVTKE</sequence>
<keyword evidence="3" id="KW-0614">Plasmid</keyword>
<evidence type="ECO:0000256" key="1">
    <source>
        <dbReference type="ARBA" id="ARBA00023172"/>
    </source>
</evidence>
<dbReference type="SUPFAM" id="SSF56349">
    <property type="entry name" value="DNA breaking-rejoining enzymes"/>
    <property type="match status" value="1"/>
</dbReference>
<protein>
    <submittedName>
        <fullName evidence="3">Tyrosine-type recombinase/integrase</fullName>
    </submittedName>
</protein>
<dbReference type="Pfam" id="PF00589">
    <property type="entry name" value="Phage_integrase"/>
    <property type="match status" value="1"/>
</dbReference>
<accession>A0A976RR53</accession>
<dbReference type="AlphaFoldDB" id="A0A976RR53"/>
<feature type="domain" description="Tyr recombinase" evidence="2">
    <location>
        <begin position="1"/>
        <end position="129"/>
    </location>
</feature>
<keyword evidence="4" id="KW-1185">Reference proteome</keyword>
<gene>
    <name evidence="3" type="ORF">MOO44_00560</name>
</gene>